<evidence type="ECO:0000313" key="2">
    <source>
        <dbReference type="EMBL" id="KAK0631273.1"/>
    </source>
</evidence>
<organism evidence="2 3">
    <name type="scientific">Immersiella caudata</name>
    <dbReference type="NCBI Taxonomy" id="314043"/>
    <lineage>
        <taxon>Eukaryota</taxon>
        <taxon>Fungi</taxon>
        <taxon>Dikarya</taxon>
        <taxon>Ascomycota</taxon>
        <taxon>Pezizomycotina</taxon>
        <taxon>Sordariomycetes</taxon>
        <taxon>Sordariomycetidae</taxon>
        <taxon>Sordariales</taxon>
        <taxon>Lasiosphaeriaceae</taxon>
        <taxon>Immersiella</taxon>
    </lineage>
</organism>
<comment type="caution">
    <text evidence="2">The sequence shown here is derived from an EMBL/GenBank/DDBJ whole genome shotgun (WGS) entry which is preliminary data.</text>
</comment>
<evidence type="ECO:0008006" key="4">
    <source>
        <dbReference type="Google" id="ProtNLM"/>
    </source>
</evidence>
<evidence type="ECO:0000256" key="1">
    <source>
        <dbReference type="SAM" id="MobiDB-lite"/>
    </source>
</evidence>
<gene>
    <name evidence="2" type="ORF">B0T14DRAFT_559090</name>
</gene>
<feature type="region of interest" description="Disordered" evidence="1">
    <location>
        <begin position="1"/>
        <end position="31"/>
    </location>
</feature>
<dbReference type="AlphaFoldDB" id="A0AA39XC98"/>
<protein>
    <recommendedName>
        <fullName evidence="4">C2H2-type domain-containing protein</fullName>
    </recommendedName>
</protein>
<name>A0AA39XC98_9PEZI</name>
<dbReference type="Proteomes" id="UP001175000">
    <property type="component" value="Unassembled WGS sequence"/>
</dbReference>
<dbReference type="Gene3D" id="3.30.160.60">
    <property type="entry name" value="Classic Zinc Finger"/>
    <property type="match status" value="1"/>
</dbReference>
<reference evidence="2" key="1">
    <citation type="submission" date="2023-06" db="EMBL/GenBank/DDBJ databases">
        <title>Genome-scale phylogeny and comparative genomics of the fungal order Sordariales.</title>
        <authorList>
            <consortium name="Lawrence Berkeley National Laboratory"/>
            <person name="Hensen N."/>
            <person name="Bonometti L."/>
            <person name="Westerberg I."/>
            <person name="Brannstrom I.O."/>
            <person name="Guillou S."/>
            <person name="Cros-Aarteil S."/>
            <person name="Calhoun S."/>
            <person name="Haridas S."/>
            <person name="Kuo A."/>
            <person name="Mondo S."/>
            <person name="Pangilinan J."/>
            <person name="Riley R."/>
            <person name="Labutti K."/>
            <person name="Andreopoulos B."/>
            <person name="Lipzen A."/>
            <person name="Chen C."/>
            <person name="Yanf M."/>
            <person name="Daum C."/>
            <person name="Ng V."/>
            <person name="Clum A."/>
            <person name="Steindorff A."/>
            <person name="Ohm R."/>
            <person name="Martin F."/>
            <person name="Silar P."/>
            <person name="Natvig D."/>
            <person name="Lalanne C."/>
            <person name="Gautier V."/>
            <person name="Ament-Velasquez S.L."/>
            <person name="Kruys A."/>
            <person name="Hutchinson M.I."/>
            <person name="Powell A.J."/>
            <person name="Barry K."/>
            <person name="Miller A.N."/>
            <person name="Grigoriev I.V."/>
            <person name="Debuchy R."/>
            <person name="Gladieux P."/>
            <person name="Thoren M.H."/>
            <person name="Johannesson H."/>
        </authorList>
    </citation>
    <scope>NUCLEOTIDE SEQUENCE</scope>
    <source>
        <strain evidence="2">CBS 606.72</strain>
    </source>
</reference>
<proteinExistence type="predicted"/>
<sequence>MDPSMDLSPLGKAPRADGNIINKTPKTKSKRATTMIFPEPDRPTNMMSINLDPLGARNTTALSALPQPFSTILLYPAGASASQTGAGFCKWSINPEFATAAHMQGVGGRLGIHVNSPGSGHGYSNEWFISGPDTTTISETLEQSPIFDSVPTLDSPTHGLDFDWVPPLAQIPHSLPGFDLINNTPWTSVNGSGLMQPLGFRPDLNLDAYPLPIPPIVHDTDTSSATPTCLCGKEFSRKDALLRHIGTASRRSIQSFSALDASELYPCNLCDKHQGINGFKRRDHLRQHLGIKGYHKMNKAAVDEYFNKYH</sequence>
<accession>A0AA39XC98</accession>
<dbReference type="EMBL" id="JAULSU010000001">
    <property type="protein sequence ID" value="KAK0631273.1"/>
    <property type="molecule type" value="Genomic_DNA"/>
</dbReference>
<evidence type="ECO:0000313" key="3">
    <source>
        <dbReference type="Proteomes" id="UP001175000"/>
    </source>
</evidence>
<keyword evidence="3" id="KW-1185">Reference proteome</keyword>